<dbReference type="CDD" id="cd14014">
    <property type="entry name" value="STKc_PknB_like"/>
    <property type="match status" value="1"/>
</dbReference>
<comment type="catalytic activity">
    <reaction evidence="7 8">
        <text>L-seryl-[protein] + ATP = O-phospho-L-seryl-[protein] + ADP + H(+)</text>
        <dbReference type="Rhea" id="RHEA:17989"/>
        <dbReference type="Rhea" id="RHEA-COMP:9863"/>
        <dbReference type="Rhea" id="RHEA-COMP:11604"/>
        <dbReference type="ChEBI" id="CHEBI:15378"/>
        <dbReference type="ChEBI" id="CHEBI:29999"/>
        <dbReference type="ChEBI" id="CHEBI:30616"/>
        <dbReference type="ChEBI" id="CHEBI:83421"/>
        <dbReference type="ChEBI" id="CHEBI:456216"/>
        <dbReference type="EC" id="2.7.11.1"/>
    </reaction>
</comment>
<dbReference type="RefSeq" id="WP_073598113.1">
    <property type="nucleotide sequence ID" value="NZ_MRCB01000002.1"/>
</dbReference>
<keyword evidence="12" id="KW-1185">Reference proteome</keyword>
<dbReference type="STRING" id="1921803.NIES593_02650"/>
<keyword evidence="3 8" id="KW-0547">Nucleotide-binding</keyword>
<reference evidence="11 12" key="1">
    <citation type="submission" date="2016-11" db="EMBL/GenBank/DDBJ databases">
        <title>Draft Genome Sequences of Nine Cyanobacterial Strains from Diverse Habitats.</title>
        <authorList>
            <person name="Zhu T."/>
            <person name="Hou S."/>
            <person name="Lu X."/>
            <person name="Hess W.R."/>
        </authorList>
    </citation>
    <scope>NUCLEOTIDE SEQUENCE [LARGE SCALE GENOMIC DNA]</scope>
    <source>
        <strain evidence="11 12">NIES-593</strain>
    </source>
</reference>
<evidence type="ECO:0000256" key="1">
    <source>
        <dbReference type="ARBA" id="ARBA00022527"/>
    </source>
</evidence>
<dbReference type="GO" id="GO:0004674">
    <property type="term" value="F:protein serine/threonine kinase activity"/>
    <property type="evidence" value="ECO:0007669"/>
    <property type="project" value="UniProtKB-UniRule"/>
</dbReference>
<organism evidence="11 12">
    <name type="scientific">Hydrococcus rivularis NIES-593</name>
    <dbReference type="NCBI Taxonomy" id="1921803"/>
    <lineage>
        <taxon>Bacteria</taxon>
        <taxon>Bacillati</taxon>
        <taxon>Cyanobacteriota</taxon>
        <taxon>Cyanophyceae</taxon>
        <taxon>Pleurocapsales</taxon>
        <taxon>Hydrococcaceae</taxon>
        <taxon>Hydrococcus</taxon>
    </lineage>
</organism>
<evidence type="ECO:0000256" key="8">
    <source>
        <dbReference type="PIRNR" id="PIRNR000647"/>
    </source>
</evidence>
<dbReference type="SUPFAM" id="SSF141571">
    <property type="entry name" value="Pentapeptide repeat-like"/>
    <property type="match status" value="1"/>
</dbReference>
<evidence type="ECO:0000256" key="6">
    <source>
        <dbReference type="ARBA" id="ARBA00047899"/>
    </source>
</evidence>
<evidence type="ECO:0000256" key="9">
    <source>
        <dbReference type="PROSITE-ProRule" id="PRU10141"/>
    </source>
</evidence>
<keyword evidence="2 8" id="KW-0808">Transferase</keyword>
<comment type="similarity">
    <text evidence="8">Belongs to the protein kinase superfamily. Ser/Thr protein kinase family.</text>
</comment>
<dbReference type="Gene3D" id="3.30.200.20">
    <property type="entry name" value="Phosphorylase Kinase, domain 1"/>
    <property type="match status" value="1"/>
</dbReference>
<keyword evidence="4 8" id="KW-0418">Kinase</keyword>
<evidence type="ECO:0000313" key="12">
    <source>
        <dbReference type="Proteomes" id="UP000186868"/>
    </source>
</evidence>
<evidence type="ECO:0000256" key="7">
    <source>
        <dbReference type="ARBA" id="ARBA00048679"/>
    </source>
</evidence>
<dbReference type="InterPro" id="IPR011009">
    <property type="entry name" value="Kinase-like_dom_sf"/>
</dbReference>
<gene>
    <name evidence="11" type="ORF">NIES593_02650</name>
</gene>
<keyword evidence="1 8" id="KW-0723">Serine/threonine-protein kinase</keyword>
<dbReference type="Gene3D" id="1.10.510.10">
    <property type="entry name" value="Transferase(Phosphotransferase) domain 1"/>
    <property type="match status" value="1"/>
</dbReference>
<dbReference type="InterPro" id="IPR017441">
    <property type="entry name" value="Protein_kinase_ATP_BS"/>
</dbReference>
<dbReference type="SUPFAM" id="SSF56112">
    <property type="entry name" value="Protein kinase-like (PK-like)"/>
    <property type="match status" value="1"/>
</dbReference>
<evidence type="ECO:0000259" key="10">
    <source>
        <dbReference type="PROSITE" id="PS50011"/>
    </source>
</evidence>
<evidence type="ECO:0000256" key="3">
    <source>
        <dbReference type="ARBA" id="ARBA00022741"/>
    </source>
</evidence>
<dbReference type="InterPro" id="IPR001646">
    <property type="entry name" value="5peptide_repeat"/>
</dbReference>
<dbReference type="EC" id="2.7.11.1" evidence="8"/>
<dbReference type="Proteomes" id="UP000186868">
    <property type="component" value="Unassembled WGS sequence"/>
</dbReference>
<dbReference type="PIRSF" id="PIRSF000647">
    <property type="entry name" value="Ser/Thr_PK_SpkB"/>
    <property type="match status" value="1"/>
</dbReference>
<dbReference type="PROSITE" id="PS50011">
    <property type="entry name" value="PROTEIN_KINASE_DOM"/>
    <property type="match status" value="1"/>
</dbReference>
<evidence type="ECO:0000256" key="4">
    <source>
        <dbReference type="ARBA" id="ARBA00022777"/>
    </source>
</evidence>
<name>A0A1U7HR27_9CYAN</name>
<comment type="caution">
    <text evidence="11">The sequence shown here is derived from an EMBL/GenBank/DDBJ whole genome shotgun (WGS) entry which is preliminary data.</text>
</comment>
<dbReference type="GO" id="GO:0106310">
    <property type="term" value="F:protein serine kinase activity"/>
    <property type="evidence" value="ECO:0007669"/>
    <property type="project" value="RHEA"/>
</dbReference>
<proteinExistence type="inferred from homology"/>
<dbReference type="AlphaFoldDB" id="A0A1U7HR27"/>
<accession>A0A1U7HR27</accession>
<dbReference type="PANTHER" id="PTHR24363:SF0">
    <property type="entry name" value="SERINE_THREONINE KINASE LIKE DOMAIN CONTAINING 1"/>
    <property type="match status" value="1"/>
</dbReference>
<dbReference type="GO" id="GO:0005524">
    <property type="term" value="F:ATP binding"/>
    <property type="evidence" value="ECO:0007669"/>
    <property type="project" value="UniProtKB-UniRule"/>
</dbReference>
<feature type="binding site" evidence="9">
    <location>
        <position position="65"/>
    </location>
    <ligand>
        <name>ATP</name>
        <dbReference type="ChEBI" id="CHEBI:30616"/>
    </ligand>
</feature>
<dbReference type="NCBIfam" id="NF045510">
    <property type="entry name" value="4Cys_prefix_kin"/>
    <property type="match status" value="1"/>
</dbReference>
<evidence type="ECO:0000256" key="2">
    <source>
        <dbReference type="ARBA" id="ARBA00022679"/>
    </source>
</evidence>
<dbReference type="Pfam" id="PF00069">
    <property type="entry name" value="Pkinase"/>
    <property type="match status" value="1"/>
</dbReference>
<dbReference type="SMART" id="SM00220">
    <property type="entry name" value="S_TKc"/>
    <property type="match status" value="1"/>
</dbReference>
<evidence type="ECO:0000313" key="11">
    <source>
        <dbReference type="EMBL" id="OKH25998.1"/>
    </source>
</evidence>
<dbReference type="InterPro" id="IPR016252">
    <property type="entry name" value="Ser/Thr_kinase_SpkB"/>
</dbReference>
<dbReference type="OrthoDB" id="428645at2"/>
<comment type="catalytic activity">
    <reaction evidence="6 8">
        <text>L-threonyl-[protein] + ATP = O-phospho-L-threonyl-[protein] + ADP + H(+)</text>
        <dbReference type="Rhea" id="RHEA:46608"/>
        <dbReference type="Rhea" id="RHEA-COMP:11060"/>
        <dbReference type="Rhea" id="RHEA-COMP:11605"/>
        <dbReference type="ChEBI" id="CHEBI:15378"/>
        <dbReference type="ChEBI" id="CHEBI:30013"/>
        <dbReference type="ChEBI" id="CHEBI:30616"/>
        <dbReference type="ChEBI" id="CHEBI:61977"/>
        <dbReference type="ChEBI" id="CHEBI:456216"/>
        <dbReference type="EC" id="2.7.11.1"/>
    </reaction>
</comment>
<feature type="domain" description="Protein kinase" evidence="10">
    <location>
        <begin position="34"/>
        <end position="298"/>
    </location>
</feature>
<sequence length="540" mass="59290">MSYCVNPSCSQPKNPKNAEVCQACGSSLILRGRYRVLGILGKGGFGATFVAVDLSLPGKPWCVVKQLRPSTDDPALFKMAKELFEREAETLGRIGNHPQVPRLLDYFEDRQQFYLVQEYVKGHNLHQEVKKNGPFSEVGVRQFLSEVLPILQYIHTQRVIHRDIKPANIIRREEDRQLVLIDFGAVTNQVNSVANSASTQTAFTAFAVGTAGFAPPEQMAMRPVFASDIYAVGVTCLYLLIGKSPKDLGTDPTTGEITWERWVTVSESFAKVLKTMLEVSVRHRYKTANEVLQALELVPYSESLAQSMINAPNLEKGTGNSAILSTTPISKIGTGNRTRIDRATRTSANPPAPNVPNKATAGSNFSAALNYQMSSNYAIDKNRLTSPSKSPAPKKPVPKLDANSIVEGYKNGRRDFAQQELNNLNLSRASLPGAIFHQSQLNQANFQRANLANADFGHANLTHADLRNANLSRAYLSYADLEGADLRGADLSFAHLTYANLKGANLCGANLTNAKVTEEQLVYAKTNRSTIMPTGRKGFW</sequence>
<dbReference type="PROSITE" id="PS00107">
    <property type="entry name" value="PROTEIN_KINASE_ATP"/>
    <property type="match status" value="1"/>
</dbReference>
<protein>
    <recommendedName>
        <fullName evidence="8">Serine/threonine-protein kinase B</fullName>
        <ecNumber evidence="8">2.7.11.1</ecNumber>
    </recommendedName>
</protein>
<dbReference type="EMBL" id="MRCB01000002">
    <property type="protein sequence ID" value="OKH25998.1"/>
    <property type="molecule type" value="Genomic_DNA"/>
</dbReference>
<keyword evidence="5 8" id="KW-0067">ATP-binding</keyword>
<evidence type="ECO:0000256" key="5">
    <source>
        <dbReference type="ARBA" id="ARBA00022840"/>
    </source>
</evidence>
<dbReference type="PANTHER" id="PTHR24363">
    <property type="entry name" value="SERINE/THREONINE PROTEIN KINASE"/>
    <property type="match status" value="1"/>
</dbReference>
<dbReference type="Pfam" id="PF00805">
    <property type="entry name" value="Pentapeptide"/>
    <property type="match status" value="2"/>
</dbReference>
<dbReference type="InterPro" id="IPR000719">
    <property type="entry name" value="Prot_kinase_dom"/>
</dbReference>
<dbReference type="Gene3D" id="2.160.20.80">
    <property type="entry name" value="E3 ubiquitin-protein ligase SopA"/>
    <property type="match status" value="1"/>
</dbReference>